<sequence>MSTNVKPKRPADATDSDEGGESNHGRKIRPKTILEAHKAQLDRLMNRVDKDIVLPNRPSDKPRAPRKEAAHIVRNIQGSSAGAGSGEFHVYRALRRKENTRLKALDDAAQREEDRQEYEKRQLDLRTKEAEKTNKNREKRLKRKKGNAKPKPVVVGPAPAPNTTMDDDQSNSV</sequence>
<name>A0ABQ8FCX4_9FUNG</name>
<proteinExistence type="predicted"/>
<feature type="compositionally biased region" description="Basic and acidic residues" evidence="1">
    <location>
        <begin position="48"/>
        <end position="71"/>
    </location>
</feature>
<evidence type="ECO:0000313" key="2">
    <source>
        <dbReference type="EMBL" id="KAH6595913.1"/>
    </source>
</evidence>
<dbReference type="Pfam" id="PF06658">
    <property type="entry name" value="DUF1168"/>
    <property type="match status" value="1"/>
</dbReference>
<gene>
    <name evidence="2" type="ORF">BASA50_005493</name>
</gene>
<feature type="compositionally biased region" description="Basic residues" evidence="1">
    <location>
        <begin position="137"/>
        <end position="148"/>
    </location>
</feature>
<dbReference type="PANTHER" id="PTHR13507:SF0">
    <property type="entry name" value="PRKR-INTERACTING PROTEIN 1"/>
    <property type="match status" value="1"/>
</dbReference>
<feature type="region of interest" description="Disordered" evidence="1">
    <location>
        <begin position="48"/>
        <end position="173"/>
    </location>
</feature>
<evidence type="ECO:0000313" key="3">
    <source>
        <dbReference type="Proteomes" id="UP001648503"/>
    </source>
</evidence>
<feature type="compositionally biased region" description="Basic and acidic residues" evidence="1">
    <location>
        <begin position="96"/>
        <end position="136"/>
    </location>
</feature>
<evidence type="ECO:0008006" key="4">
    <source>
        <dbReference type="Google" id="ProtNLM"/>
    </source>
</evidence>
<feature type="region of interest" description="Disordered" evidence="1">
    <location>
        <begin position="1"/>
        <end position="33"/>
    </location>
</feature>
<keyword evidence="3" id="KW-1185">Reference proteome</keyword>
<dbReference type="EMBL" id="JAFCIX010000267">
    <property type="protein sequence ID" value="KAH6595913.1"/>
    <property type="molecule type" value="Genomic_DNA"/>
</dbReference>
<comment type="caution">
    <text evidence="2">The sequence shown here is derived from an EMBL/GenBank/DDBJ whole genome shotgun (WGS) entry which is preliminary data.</text>
</comment>
<accession>A0ABQ8FCX4</accession>
<dbReference type="InterPro" id="IPR009548">
    <property type="entry name" value="Prkrip1"/>
</dbReference>
<protein>
    <recommendedName>
        <fullName evidence="4">PRKR-interacting protein 1</fullName>
    </recommendedName>
</protein>
<dbReference type="Proteomes" id="UP001648503">
    <property type="component" value="Unassembled WGS sequence"/>
</dbReference>
<organism evidence="2 3">
    <name type="scientific">Batrachochytrium salamandrivorans</name>
    <dbReference type="NCBI Taxonomy" id="1357716"/>
    <lineage>
        <taxon>Eukaryota</taxon>
        <taxon>Fungi</taxon>
        <taxon>Fungi incertae sedis</taxon>
        <taxon>Chytridiomycota</taxon>
        <taxon>Chytridiomycota incertae sedis</taxon>
        <taxon>Chytridiomycetes</taxon>
        <taxon>Rhizophydiales</taxon>
        <taxon>Rhizophydiales incertae sedis</taxon>
        <taxon>Batrachochytrium</taxon>
    </lineage>
</organism>
<evidence type="ECO:0000256" key="1">
    <source>
        <dbReference type="SAM" id="MobiDB-lite"/>
    </source>
</evidence>
<dbReference type="PANTHER" id="PTHR13507">
    <property type="entry name" value="PRKR-INTERACTING PROTEIN 1"/>
    <property type="match status" value="1"/>
</dbReference>
<reference evidence="2 3" key="1">
    <citation type="submission" date="2021-02" db="EMBL/GenBank/DDBJ databases">
        <title>Variation within the Batrachochytrium salamandrivorans European outbreak.</title>
        <authorList>
            <person name="Kelly M."/>
            <person name="Pasmans F."/>
            <person name="Shea T.P."/>
            <person name="Munoz J.F."/>
            <person name="Carranza S."/>
            <person name="Cuomo C.A."/>
            <person name="Martel A."/>
        </authorList>
    </citation>
    <scope>NUCLEOTIDE SEQUENCE [LARGE SCALE GENOMIC DNA]</scope>
    <source>
        <strain evidence="2 3">AMFP18/2</strain>
    </source>
</reference>